<dbReference type="EMBL" id="PGOL01000992">
    <property type="protein sequence ID" value="PKI61979.1"/>
    <property type="molecule type" value="Genomic_DNA"/>
</dbReference>
<evidence type="ECO:0000256" key="1">
    <source>
        <dbReference type="SAM" id="Phobius"/>
    </source>
</evidence>
<keyword evidence="1" id="KW-0812">Transmembrane</keyword>
<keyword evidence="3" id="KW-1185">Reference proteome</keyword>
<dbReference type="AlphaFoldDB" id="A0A2I0K094"/>
<organism evidence="2 3">
    <name type="scientific">Punica granatum</name>
    <name type="common">Pomegranate</name>
    <dbReference type="NCBI Taxonomy" id="22663"/>
    <lineage>
        <taxon>Eukaryota</taxon>
        <taxon>Viridiplantae</taxon>
        <taxon>Streptophyta</taxon>
        <taxon>Embryophyta</taxon>
        <taxon>Tracheophyta</taxon>
        <taxon>Spermatophyta</taxon>
        <taxon>Magnoliopsida</taxon>
        <taxon>eudicotyledons</taxon>
        <taxon>Gunneridae</taxon>
        <taxon>Pentapetalae</taxon>
        <taxon>rosids</taxon>
        <taxon>malvids</taxon>
        <taxon>Myrtales</taxon>
        <taxon>Lythraceae</taxon>
        <taxon>Punica</taxon>
    </lineage>
</organism>
<name>A0A2I0K094_PUNGR</name>
<dbReference type="Proteomes" id="UP000233551">
    <property type="component" value="Unassembled WGS sequence"/>
</dbReference>
<evidence type="ECO:0000313" key="3">
    <source>
        <dbReference type="Proteomes" id="UP000233551"/>
    </source>
</evidence>
<evidence type="ECO:0000313" key="2">
    <source>
        <dbReference type="EMBL" id="PKI61979.1"/>
    </source>
</evidence>
<proteinExistence type="predicted"/>
<accession>A0A2I0K094</accession>
<keyword evidence="1" id="KW-0472">Membrane</keyword>
<reference evidence="2 3" key="1">
    <citation type="submission" date="2017-11" db="EMBL/GenBank/DDBJ databases">
        <title>De-novo sequencing of pomegranate (Punica granatum L.) genome.</title>
        <authorList>
            <person name="Akparov Z."/>
            <person name="Amiraslanov A."/>
            <person name="Hajiyeva S."/>
            <person name="Abbasov M."/>
            <person name="Kaur K."/>
            <person name="Hamwieh A."/>
            <person name="Solovyev V."/>
            <person name="Salamov A."/>
            <person name="Braich B."/>
            <person name="Kosarev P."/>
            <person name="Mahmoud A."/>
            <person name="Hajiyev E."/>
            <person name="Babayeva S."/>
            <person name="Izzatullayeva V."/>
            <person name="Mammadov A."/>
            <person name="Mammadov A."/>
            <person name="Sharifova S."/>
            <person name="Ojaghi J."/>
            <person name="Eynullazada K."/>
            <person name="Bayramov B."/>
            <person name="Abdulazimova A."/>
            <person name="Shahmuradov I."/>
        </authorList>
    </citation>
    <scope>NUCLEOTIDE SEQUENCE [LARGE SCALE GENOMIC DNA]</scope>
    <source>
        <strain evidence="3">cv. AG2017</strain>
        <tissue evidence="2">Leaf</tissue>
    </source>
</reference>
<protein>
    <submittedName>
        <fullName evidence="2">Uncharacterized protein</fullName>
    </submittedName>
</protein>
<keyword evidence="1" id="KW-1133">Transmembrane helix</keyword>
<feature type="transmembrane region" description="Helical" evidence="1">
    <location>
        <begin position="57"/>
        <end position="78"/>
    </location>
</feature>
<gene>
    <name evidence="2" type="ORF">CRG98_017611</name>
</gene>
<comment type="caution">
    <text evidence="2">The sequence shown here is derived from an EMBL/GenBank/DDBJ whole genome shotgun (WGS) entry which is preliminary data.</text>
</comment>
<sequence length="190" mass="20849">MRIKLWLDAAKPRLRNLNEPNIAISHVNECSDDSAPREPVLSRLGIQSGINRPRSPIAPLCIVVLVSVGFLSCAGLLARRPSPKTVNWRRPRDSRAGLSRCSSNVSRRSGTVVISVFHDCAPKARFPVSFTCQWVGPPGAQSEKASVRVWGTPRPKQDTSETRPDASLVTLAPGEIFRVPYWAPFDASVI</sequence>